<gene>
    <name evidence="2" type="ORF">E4633_15390</name>
</gene>
<name>A0A4S1CE32_9BACT</name>
<sequence>MSKTISVLTYNVHSCIGTDGKLSPLRIAEVIDQCNADIVALQELDAGLQRTRMIDQAHLIAMTLEMSFHFHSSIHLQEGGYGNAILSRGSVQLIKAAPVPTDPLHPSFERRGAIWAQIELRGHSVQVLATHFGLNRGERVRQARSITGHEWLAHPECRHPAILCGDFNAMAGSHVYRLLTQHMHDVQRGVKGRFPRGTWPSQLPFMRIDHMFVSRDLKVRNVSVPKTPLSRVASDHLPLVVTLELP</sequence>
<reference evidence="2 3" key="1">
    <citation type="submission" date="2019-04" db="EMBL/GenBank/DDBJ databases">
        <title>Geobacter oryzae sp. nov., ferric-reducing bacteria isolated from paddy soil.</title>
        <authorList>
            <person name="Xu Z."/>
            <person name="Masuda Y."/>
            <person name="Itoh H."/>
            <person name="Senoo K."/>
        </authorList>
    </citation>
    <scope>NUCLEOTIDE SEQUENCE [LARGE SCALE GENOMIC DNA]</scope>
    <source>
        <strain evidence="2 3">Red111</strain>
    </source>
</reference>
<dbReference type="SUPFAM" id="SSF56219">
    <property type="entry name" value="DNase I-like"/>
    <property type="match status" value="1"/>
</dbReference>
<dbReference type="RefSeq" id="WP_135871493.1">
    <property type="nucleotide sequence ID" value="NZ_SRSC01000003.1"/>
</dbReference>
<evidence type="ECO:0000313" key="3">
    <source>
        <dbReference type="Proteomes" id="UP000306416"/>
    </source>
</evidence>
<dbReference type="InterPro" id="IPR005135">
    <property type="entry name" value="Endo/exonuclease/phosphatase"/>
</dbReference>
<dbReference type="PANTHER" id="PTHR14859:SF15">
    <property type="entry name" value="ENDONUCLEASE_EXONUCLEASE_PHOSPHATASE DOMAIN-CONTAINING PROTEIN"/>
    <property type="match status" value="1"/>
</dbReference>
<dbReference type="Pfam" id="PF03372">
    <property type="entry name" value="Exo_endo_phos"/>
    <property type="match status" value="1"/>
</dbReference>
<evidence type="ECO:0000259" key="1">
    <source>
        <dbReference type="Pfam" id="PF03372"/>
    </source>
</evidence>
<comment type="caution">
    <text evidence="2">The sequence shown here is derived from an EMBL/GenBank/DDBJ whole genome shotgun (WGS) entry which is preliminary data.</text>
</comment>
<protein>
    <submittedName>
        <fullName evidence="2">EEP domain-containing protein</fullName>
    </submittedName>
</protein>
<dbReference type="AlphaFoldDB" id="A0A4S1CE32"/>
<dbReference type="EMBL" id="SRSC01000003">
    <property type="protein sequence ID" value="TGU71687.1"/>
    <property type="molecule type" value="Genomic_DNA"/>
</dbReference>
<dbReference type="GO" id="GO:0003824">
    <property type="term" value="F:catalytic activity"/>
    <property type="evidence" value="ECO:0007669"/>
    <property type="project" value="InterPro"/>
</dbReference>
<dbReference type="PANTHER" id="PTHR14859">
    <property type="entry name" value="CALCOFLUOR WHITE HYPERSENSITIVE PROTEIN PRECURSOR"/>
    <property type="match status" value="1"/>
</dbReference>
<dbReference type="InterPro" id="IPR036691">
    <property type="entry name" value="Endo/exonu/phosph_ase_sf"/>
</dbReference>
<proteinExistence type="predicted"/>
<dbReference type="Proteomes" id="UP000306416">
    <property type="component" value="Unassembled WGS sequence"/>
</dbReference>
<keyword evidence="3" id="KW-1185">Reference proteome</keyword>
<dbReference type="InterPro" id="IPR051916">
    <property type="entry name" value="GPI-anchor_lipid_remodeler"/>
</dbReference>
<feature type="domain" description="Endonuclease/exonuclease/phosphatase" evidence="1">
    <location>
        <begin position="8"/>
        <end position="236"/>
    </location>
</feature>
<evidence type="ECO:0000313" key="2">
    <source>
        <dbReference type="EMBL" id="TGU71687.1"/>
    </source>
</evidence>
<dbReference type="GO" id="GO:0006506">
    <property type="term" value="P:GPI anchor biosynthetic process"/>
    <property type="evidence" value="ECO:0007669"/>
    <property type="project" value="TreeGrafter"/>
</dbReference>
<accession>A0A4S1CE32</accession>
<dbReference type="GO" id="GO:0016020">
    <property type="term" value="C:membrane"/>
    <property type="evidence" value="ECO:0007669"/>
    <property type="project" value="GOC"/>
</dbReference>
<dbReference type="Gene3D" id="3.60.10.10">
    <property type="entry name" value="Endonuclease/exonuclease/phosphatase"/>
    <property type="match status" value="1"/>
</dbReference>
<organism evidence="2 3">
    <name type="scientific">Geomonas terrae</name>
    <dbReference type="NCBI Taxonomy" id="2562681"/>
    <lineage>
        <taxon>Bacteria</taxon>
        <taxon>Pseudomonadati</taxon>
        <taxon>Thermodesulfobacteriota</taxon>
        <taxon>Desulfuromonadia</taxon>
        <taxon>Geobacterales</taxon>
        <taxon>Geobacteraceae</taxon>
        <taxon>Geomonas</taxon>
    </lineage>
</organism>